<dbReference type="SUPFAM" id="SSF53474">
    <property type="entry name" value="alpha/beta-Hydrolases"/>
    <property type="match status" value="1"/>
</dbReference>
<evidence type="ECO:0000313" key="5">
    <source>
        <dbReference type="Proteomes" id="UP000231990"/>
    </source>
</evidence>
<accession>A0A2M9ZPB8</accession>
<organism evidence="3 5">
    <name type="scientific">Leptospira perolatii</name>
    <dbReference type="NCBI Taxonomy" id="2023191"/>
    <lineage>
        <taxon>Bacteria</taxon>
        <taxon>Pseudomonadati</taxon>
        <taxon>Spirochaetota</taxon>
        <taxon>Spirochaetia</taxon>
        <taxon>Leptospirales</taxon>
        <taxon>Leptospiraceae</taxon>
        <taxon>Leptospira</taxon>
    </lineage>
</organism>
<dbReference type="OrthoDB" id="9776685at2"/>
<dbReference type="EMBL" id="NPDZ01000003">
    <property type="protein sequence ID" value="PJZ73916.1"/>
    <property type="molecule type" value="Genomic_DNA"/>
</dbReference>
<dbReference type="AlphaFoldDB" id="A0A2M9ZPB8"/>
<proteinExistence type="predicted"/>
<keyword evidence="4" id="KW-1185">Reference proteome</keyword>
<dbReference type="RefSeq" id="WP_100712712.1">
    <property type="nucleotide sequence ID" value="NZ_NPDY01000002.1"/>
</dbReference>
<dbReference type="EMBL" id="NPDY01000002">
    <property type="protein sequence ID" value="PJZ70706.1"/>
    <property type="molecule type" value="Genomic_DNA"/>
</dbReference>
<evidence type="ECO:0000259" key="1">
    <source>
        <dbReference type="Pfam" id="PF02129"/>
    </source>
</evidence>
<evidence type="ECO:0000313" key="4">
    <source>
        <dbReference type="Proteomes" id="UP000231962"/>
    </source>
</evidence>
<evidence type="ECO:0000313" key="2">
    <source>
        <dbReference type="EMBL" id="PJZ70706.1"/>
    </source>
</evidence>
<sequence length="315" mass="35504">MIKKCIIALLVIIGLYIAAGWFFSEDIIHFSKRTLEEDRVHVELQKVSDVGLPEPETIAIESDAHGSEKQVLKGWFFKNPRFEQAKCGVILQHGFKSTRWAVLKYAPLFWDRGCSILSVDARFHGESGGQCGTFGFHESKDMQSILYWMTTKTGLPKSKIGLLGESMGGTIVFLAAAREPELAFVAIDSTPSDMNESFQYEGSRKFGSVLTAVMMAVSMTIAELRCDFESDQISPKKVAKDVQSPVFISHSKSDESVPVYHAEVNYKGLIHTKKLLFLNDWGASHVRDLNVNYEEYKKHMNQFLDQYVPDFGKLK</sequence>
<dbReference type="PANTHER" id="PTHR43358">
    <property type="entry name" value="ALPHA/BETA-HYDROLASE"/>
    <property type="match status" value="1"/>
</dbReference>
<dbReference type="Proteomes" id="UP000231962">
    <property type="component" value="Unassembled WGS sequence"/>
</dbReference>
<dbReference type="InterPro" id="IPR052920">
    <property type="entry name" value="DNA-binding_regulatory"/>
</dbReference>
<name>A0A2M9ZPB8_9LEPT</name>
<comment type="caution">
    <text evidence="3">The sequence shown here is derived from an EMBL/GenBank/DDBJ whole genome shotgun (WGS) entry which is preliminary data.</text>
</comment>
<dbReference type="Gene3D" id="3.40.50.1820">
    <property type="entry name" value="alpha/beta hydrolase"/>
    <property type="match status" value="1"/>
</dbReference>
<reference evidence="4 5" key="1">
    <citation type="submission" date="2017-07" db="EMBL/GenBank/DDBJ databases">
        <title>Leptospira spp. isolated from tropical soils.</title>
        <authorList>
            <person name="Thibeaux R."/>
            <person name="Iraola G."/>
            <person name="Ferres I."/>
            <person name="Bierque E."/>
            <person name="Girault D."/>
            <person name="Soupe-Gilbert M.-E."/>
            <person name="Picardeau M."/>
            <person name="Goarant C."/>
        </authorList>
    </citation>
    <scope>NUCLEOTIDE SEQUENCE [LARGE SCALE GENOMIC DNA]</scope>
    <source>
        <strain evidence="3 5">FH1-B-B1</strain>
        <strain evidence="2 4">FH1-B-C1</strain>
    </source>
</reference>
<dbReference type="InterPro" id="IPR029058">
    <property type="entry name" value="AB_hydrolase_fold"/>
</dbReference>
<dbReference type="Proteomes" id="UP000231990">
    <property type="component" value="Unassembled WGS sequence"/>
</dbReference>
<evidence type="ECO:0000313" key="3">
    <source>
        <dbReference type="EMBL" id="PJZ73916.1"/>
    </source>
</evidence>
<dbReference type="GO" id="GO:0016787">
    <property type="term" value="F:hydrolase activity"/>
    <property type="evidence" value="ECO:0007669"/>
    <property type="project" value="InterPro"/>
</dbReference>
<gene>
    <name evidence="2" type="ORF">CH360_04050</name>
    <name evidence="3" type="ORF">CH373_07190</name>
</gene>
<dbReference type="Pfam" id="PF02129">
    <property type="entry name" value="Peptidase_S15"/>
    <property type="match status" value="1"/>
</dbReference>
<feature type="domain" description="Xaa-Pro dipeptidyl-peptidase-like" evidence="1">
    <location>
        <begin position="98"/>
        <end position="213"/>
    </location>
</feature>
<dbReference type="PANTHER" id="PTHR43358:SF4">
    <property type="entry name" value="ALPHA_BETA HYDROLASE FOLD-1 DOMAIN-CONTAINING PROTEIN"/>
    <property type="match status" value="1"/>
</dbReference>
<protein>
    <recommendedName>
        <fullName evidence="1">Xaa-Pro dipeptidyl-peptidase-like domain-containing protein</fullName>
    </recommendedName>
</protein>
<dbReference type="InterPro" id="IPR000383">
    <property type="entry name" value="Xaa-Pro-like_dom"/>
</dbReference>